<keyword evidence="1" id="KW-1133">Transmembrane helix</keyword>
<sequence>MLCLSTAFCSSDLEKTMFHHFLVHAGFQSSRWLPRDQRIKFQIVLFIFVVLCLTPQFYILTRPKSTRYCEKPLLDNLIAVIVFSFMATGLVVTLTLTDPVPKSIKAAYHTFGVLSFTQGLCTIILTYSAPQCANTTPELYLFSLVFSWACILSTVFFVIRGCLWMIHKTFPSWFRDAHLSAAA</sequence>
<gene>
    <name evidence="2" type="ORF">AMEX_G6974</name>
</gene>
<evidence type="ECO:0000256" key="1">
    <source>
        <dbReference type="SAM" id="Phobius"/>
    </source>
</evidence>
<organism evidence="2 3">
    <name type="scientific">Astyanax mexicanus</name>
    <name type="common">Blind cave fish</name>
    <name type="synonym">Astyanax fasciatus mexicanus</name>
    <dbReference type="NCBI Taxonomy" id="7994"/>
    <lineage>
        <taxon>Eukaryota</taxon>
        <taxon>Metazoa</taxon>
        <taxon>Chordata</taxon>
        <taxon>Craniata</taxon>
        <taxon>Vertebrata</taxon>
        <taxon>Euteleostomi</taxon>
        <taxon>Actinopterygii</taxon>
        <taxon>Neopterygii</taxon>
        <taxon>Teleostei</taxon>
        <taxon>Ostariophysi</taxon>
        <taxon>Characiformes</taxon>
        <taxon>Characoidei</taxon>
        <taxon>Acestrorhamphidae</taxon>
        <taxon>Acestrorhamphinae</taxon>
        <taxon>Astyanax</taxon>
    </lineage>
</organism>
<evidence type="ECO:0000313" key="3">
    <source>
        <dbReference type="Proteomes" id="UP000752171"/>
    </source>
</evidence>
<keyword evidence="1" id="KW-0812">Transmembrane</keyword>
<protein>
    <submittedName>
        <fullName evidence="2">Uncharacterized protein</fullName>
    </submittedName>
</protein>
<dbReference type="EMBL" id="JAICCE010000005">
    <property type="protein sequence ID" value="KAG9276994.1"/>
    <property type="molecule type" value="Genomic_DNA"/>
</dbReference>
<proteinExistence type="predicted"/>
<feature type="transmembrane region" description="Helical" evidence="1">
    <location>
        <begin position="73"/>
        <end position="94"/>
    </location>
</feature>
<keyword evidence="1" id="KW-0472">Membrane</keyword>
<feature type="transmembrane region" description="Helical" evidence="1">
    <location>
        <begin position="139"/>
        <end position="166"/>
    </location>
</feature>
<accession>A0A8T2M1A8</accession>
<evidence type="ECO:0000313" key="2">
    <source>
        <dbReference type="EMBL" id="KAG9276994.1"/>
    </source>
</evidence>
<reference evidence="2 3" key="1">
    <citation type="submission" date="2021-07" db="EMBL/GenBank/DDBJ databases">
        <authorList>
            <person name="Imarazene B."/>
            <person name="Zahm M."/>
            <person name="Klopp C."/>
            <person name="Cabau C."/>
            <person name="Beille S."/>
            <person name="Jouanno E."/>
            <person name="Castinel A."/>
            <person name="Lluch J."/>
            <person name="Gil L."/>
            <person name="Kuchtly C."/>
            <person name="Lopez Roques C."/>
            <person name="Donnadieu C."/>
            <person name="Parrinello H."/>
            <person name="Journot L."/>
            <person name="Du K."/>
            <person name="Schartl M."/>
            <person name="Retaux S."/>
            <person name="Guiguen Y."/>
        </authorList>
    </citation>
    <scope>NUCLEOTIDE SEQUENCE [LARGE SCALE GENOMIC DNA]</scope>
    <source>
        <strain evidence="2">Pach_M1</strain>
        <tissue evidence="2">Testis</tissue>
    </source>
</reference>
<feature type="transmembrane region" description="Helical" evidence="1">
    <location>
        <begin position="39"/>
        <end position="61"/>
    </location>
</feature>
<name>A0A8T2M1A8_ASTMX</name>
<dbReference type="Proteomes" id="UP000752171">
    <property type="component" value="Unassembled WGS sequence"/>
</dbReference>
<feature type="transmembrane region" description="Helical" evidence="1">
    <location>
        <begin position="106"/>
        <end position="127"/>
    </location>
</feature>
<comment type="caution">
    <text evidence="2">The sequence shown here is derived from an EMBL/GenBank/DDBJ whole genome shotgun (WGS) entry which is preliminary data.</text>
</comment>
<dbReference type="AlphaFoldDB" id="A0A8T2M1A8"/>